<dbReference type="Proteomes" id="UP000823910">
    <property type="component" value="Unassembled WGS sequence"/>
</dbReference>
<reference evidence="6" key="1">
    <citation type="journal article" date="2021" name="PeerJ">
        <title>Extensive microbial diversity within the chicken gut microbiome revealed by metagenomics and culture.</title>
        <authorList>
            <person name="Gilroy R."/>
            <person name="Ravi A."/>
            <person name="Getino M."/>
            <person name="Pursley I."/>
            <person name="Horton D.L."/>
            <person name="Alikhan N.F."/>
            <person name="Baker D."/>
            <person name="Gharbi K."/>
            <person name="Hall N."/>
            <person name="Watson M."/>
            <person name="Adriaenssens E.M."/>
            <person name="Foster-Nyarko E."/>
            <person name="Jarju S."/>
            <person name="Secka A."/>
            <person name="Antonio M."/>
            <person name="Oren A."/>
            <person name="Chaudhuri R.R."/>
            <person name="La Ragione R."/>
            <person name="Hildebrand F."/>
            <person name="Pallen M.J."/>
        </authorList>
    </citation>
    <scope>NUCLEOTIDE SEQUENCE</scope>
    <source>
        <strain evidence="6">CHK180-15479</strain>
    </source>
</reference>
<dbReference type="PANTHER" id="PTHR42742">
    <property type="entry name" value="TRANSCRIPTIONAL REPRESSOR MPRA"/>
    <property type="match status" value="1"/>
</dbReference>
<dbReference type="GO" id="GO:0008270">
    <property type="term" value="F:zinc ion binding"/>
    <property type="evidence" value="ECO:0007669"/>
    <property type="project" value="InterPro"/>
</dbReference>
<dbReference type="CDD" id="cd07010">
    <property type="entry name" value="cupin_PMI_type_I_N_bac"/>
    <property type="match status" value="1"/>
</dbReference>
<dbReference type="PANTHER" id="PTHR42742:SF3">
    <property type="entry name" value="FRUCTOKINASE"/>
    <property type="match status" value="1"/>
</dbReference>
<feature type="binding site" evidence="3">
    <location>
        <position position="103"/>
    </location>
    <ligand>
        <name>Zn(2+)</name>
        <dbReference type="ChEBI" id="CHEBI:29105"/>
    </ligand>
</feature>
<gene>
    <name evidence="6" type="ORF">H9704_02255</name>
</gene>
<feature type="domain" description="Phosphomannose isomerase type I catalytic" evidence="5">
    <location>
        <begin position="64"/>
        <end position="114"/>
    </location>
</feature>
<dbReference type="InterPro" id="IPR046457">
    <property type="entry name" value="PMI_typeI_cat"/>
</dbReference>
<dbReference type="InterPro" id="IPR051804">
    <property type="entry name" value="Carb_Metab_Reg_Kinase/Isom"/>
</dbReference>
<dbReference type="EMBL" id="DWWT01000008">
    <property type="protein sequence ID" value="HJC04972.1"/>
    <property type="molecule type" value="Genomic_DNA"/>
</dbReference>
<dbReference type="InterPro" id="IPR014628">
    <property type="entry name" value="Man6P_isomerase_Firm_short"/>
</dbReference>
<evidence type="ECO:0000259" key="5">
    <source>
        <dbReference type="Pfam" id="PF20511"/>
    </source>
</evidence>
<protein>
    <submittedName>
        <fullName evidence="6">Mannose-6-phosphate isomerase</fullName>
    </submittedName>
</protein>
<dbReference type="PIRSF" id="PIRSF036894">
    <property type="entry name" value="PMI_Firm_short"/>
    <property type="match status" value="1"/>
</dbReference>
<name>A0A9D2SGX7_9FIRM</name>
<comment type="cofactor">
    <cofactor evidence="3">
        <name>Zn(2+)</name>
        <dbReference type="ChEBI" id="CHEBI:29105"/>
    </cofactor>
    <text evidence="3">Binds 1 zinc ion per subunit.</text>
</comment>
<evidence type="ECO:0000256" key="1">
    <source>
        <dbReference type="ARBA" id="ARBA00022723"/>
    </source>
</evidence>
<proteinExistence type="predicted"/>
<keyword evidence="2 3" id="KW-0862">Zinc</keyword>
<dbReference type="SUPFAM" id="SSF51182">
    <property type="entry name" value="RmlC-like cupins"/>
    <property type="match status" value="1"/>
</dbReference>
<accession>A0A9D2SGX7</accession>
<keyword evidence="6" id="KW-0413">Isomerase</keyword>
<evidence type="ECO:0000313" key="7">
    <source>
        <dbReference type="Proteomes" id="UP000823910"/>
    </source>
</evidence>
<dbReference type="InterPro" id="IPR014710">
    <property type="entry name" value="RmlC-like_jellyroll"/>
</dbReference>
<evidence type="ECO:0000256" key="4">
    <source>
        <dbReference type="PIRSR" id="PIRSR036894-2"/>
    </source>
</evidence>
<dbReference type="GO" id="GO:0004476">
    <property type="term" value="F:mannose-6-phosphate isomerase activity"/>
    <property type="evidence" value="ECO:0007669"/>
    <property type="project" value="InterPro"/>
</dbReference>
<dbReference type="AlphaFoldDB" id="A0A9D2SGX7"/>
<evidence type="ECO:0000313" key="6">
    <source>
        <dbReference type="EMBL" id="HJC04972.1"/>
    </source>
</evidence>
<dbReference type="InterPro" id="IPR011051">
    <property type="entry name" value="RmlC_Cupin_sf"/>
</dbReference>
<reference evidence="6" key="2">
    <citation type="submission" date="2021-04" db="EMBL/GenBank/DDBJ databases">
        <authorList>
            <person name="Gilroy R."/>
        </authorList>
    </citation>
    <scope>NUCLEOTIDE SEQUENCE</scope>
    <source>
        <strain evidence="6">CHK180-15479</strain>
    </source>
</reference>
<dbReference type="GO" id="GO:0005975">
    <property type="term" value="P:carbohydrate metabolic process"/>
    <property type="evidence" value="ECO:0007669"/>
    <property type="project" value="InterPro"/>
</dbReference>
<sequence length="355" mass="40381">MMKLNHPRVWRTYQSGGVLDGWSRGKAVSPGPEFPEEWIGSVVEARNPVPKAGEGLSVVEGDGRTLKEILETDPKRYLGKKRDSMGVLVKLIDAGERLTIQVHPDREKAERLFHSSYGKTECWYFLDGGVGKDPCVYYGFRTGITRELWEELFEEQDLKGMLACLHRFSVRPGDVVLVRGGTPHAIGEGCFLAEIQEPTDLTVRTERTTPSGQKVLDHVCHQGIGFKRMFDCFDYRGTTEEVARRECFLRRSLIRIEKDGHEERLVDHSQTPCFGAKRLTVHGGGRWEIKKEDDFCLLLALSGNGRVRWSGGQMGYVRGESFFVPAEDRELWIEAETETEFLWVEGPRIEETEEV</sequence>
<feature type="active site" evidence="4">
    <location>
        <position position="204"/>
    </location>
</feature>
<dbReference type="Pfam" id="PF20511">
    <property type="entry name" value="PMI_typeI_cat"/>
    <property type="match status" value="1"/>
</dbReference>
<keyword evidence="1 3" id="KW-0479">Metal-binding</keyword>
<comment type="caution">
    <text evidence="6">The sequence shown here is derived from an EMBL/GenBank/DDBJ whole genome shotgun (WGS) entry which is preliminary data.</text>
</comment>
<organism evidence="6 7">
    <name type="scientific">Candidatus Enterocloster excrementipullorum</name>
    <dbReference type="NCBI Taxonomy" id="2838559"/>
    <lineage>
        <taxon>Bacteria</taxon>
        <taxon>Bacillati</taxon>
        <taxon>Bacillota</taxon>
        <taxon>Clostridia</taxon>
        <taxon>Lachnospirales</taxon>
        <taxon>Lachnospiraceae</taxon>
        <taxon>Enterocloster</taxon>
    </lineage>
</organism>
<feature type="binding site" evidence="3">
    <location>
        <position position="121"/>
    </location>
    <ligand>
        <name>Zn(2+)</name>
        <dbReference type="ChEBI" id="CHEBI:29105"/>
    </ligand>
</feature>
<evidence type="ECO:0000256" key="3">
    <source>
        <dbReference type="PIRSR" id="PIRSR036894-1"/>
    </source>
</evidence>
<dbReference type="Gene3D" id="2.60.120.10">
    <property type="entry name" value="Jelly Rolls"/>
    <property type="match status" value="2"/>
</dbReference>
<evidence type="ECO:0000256" key="2">
    <source>
        <dbReference type="ARBA" id="ARBA00022833"/>
    </source>
</evidence>
<feature type="binding site" evidence="3">
    <location>
        <position position="184"/>
    </location>
    <ligand>
        <name>Zn(2+)</name>
        <dbReference type="ChEBI" id="CHEBI:29105"/>
    </ligand>
</feature>